<evidence type="ECO:0000313" key="6">
    <source>
        <dbReference type="Proteomes" id="UP000095282"/>
    </source>
</evidence>
<feature type="region of interest" description="Disordered" evidence="4">
    <location>
        <begin position="66"/>
        <end position="100"/>
    </location>
</feature>
<proteinExistence type="inferred from homology"/>
<dbReference type="Proteomes" id="UP000095282">
    <property type="component" value="Unplaced"/>
</dbReference>
<keyword evidence="6" id="KW-1185">Reference proteome</keyword>
<name>A0A1I7T7F5_9PELO</name>
<evidence type="ECO:0000313" key="7">
    <source>
        <dbReference type="WBParaSite" id="Csp11.Scaffold530.g3148.t1"/>
    </source>
</evidence>
<evidence type="ECO:0000256" key="5">
    <source>
        <dbReference type="SAM" id="Phobius"/>
    </source>
</evidence>
<dbReference type="GO" id="GO:0016787">
    <property type="term" value="F:hydrolase activity"/>
    <property type="evidence" value="ECO:0007669"/>
    <property type="project" value="UniProtKB-KW"/>
</dbReference>
<evidence type="ECO:0000256" key="1">
    <source>
        <dbReference type="ARBA" id="ARBA00009275"/>
    </source>
</evidence>
<dbReference type="PANTHER" id="PTHR46317">
    <property type="entry name" value="HYDROLASE OF PHP SUPERFAMILY-RELATED PROTEIN"/>
    <property type="match status" value="1"/>
</dbReference>
<feature type="transmembrane region" description="Helical" evidence="5">
    <location>
        <begin position="218"/>
        <end position="239"/>
    </location>
</feature>
<evidence type="ECO:0000256" key="4">
    <source>
        <dbReference type="SAM" id="MobiDB-lite"/>
    </source>
</evidence>
<reference evidence="7" key="1">
    <citation type="submission" date="2016-11" db="UniProtKB">
        <authorList>
            <consortium name="WormBaseParasite"/>
        </authorList>
    </citation>
    <scope>IDENTIFICATION</scope>
</reference>
<dbReference type="GO" id="GO:0046872">
    <property type="term" value="F:metal ion binding"/>
    <property type="evidence" value="ECO:0007669"/>
    <property type="project" value="UniProtKB-KW"/>
</dbReference>
<dbReference type="AlphaFoldDB" id="A0A1I7T7F5"/>
<keyword evidence="5" id="KW-0812">Transmembrane</keyword>
<dbReference type="eggNOG" id="ENOG502S1U1">
    <property type="taxonomic scope" value="Eukaryota"/>
</dbReference>
<keyword evidence="3" id="KW-0378">Hydrolase</keyword>
<protein>
    <submittedName>
        <fullName evidence="7">NADH dehydrogenase [ubiquinone] 1 alpha subcomplex subunit 11</fullName>
    </submittedName>
</protein>
<dbReference type="PANTHER" id="PTHR46317:SF5">
    <property type="entry name" value="NADH-UBIQUINONE OXIDOREDUCTASE SUBUNIT B14.7"/>
    <property type="match status" value="1"/>
</dbReference>
<accession>A0A1I7T7F5</accession>
<keyword evidence="5" id="KW-0472">Membrane</keyword>
<dbReference type="STRING" id="1561998.A0A1I7T7F5"/>
<sequence>MGHGEEPLTATYKTQRPPWIGIWSDREYKGRPDWWKEPGLEDSVARSGKLRLYRARFREEDPDWYDPKVKDGESLAGPFGLDSKKTKNLTKKGDQPGELSDFQNKVYEGSHQFKSIAEKFGLSKEHPGLDVSPTMNDLINTPKSQLGRNAIITNSWYHFGPRFFDSPLNEGAFWKGLAAAKYAGILLAPYTILEIRALNTVSVADFSPRAYLKRYLQLAPFPLAVAFAWGFTLSAASTIRNKDDVNNHWFASAAVGSTVATMKSNIALGTSAAIFTAIIGAFWQYQRHSETGLQGMTAHPQSSGIWGGPLLWQKMQIGDADVPTTRY</sequence>
<keyword evidence="5" id="KW-1133">Transmembrane helix</keyword>
<dbReference type="WBParaSite" id="Csp11.Scaffold530.g3148.t1">
    <property type="protein sequence ID" value="Csp11.Scaffold530.g3148.t1"/>
    <property type="gene ID" value="Csp11.Scaffold530.g3148"/>
</dbReference>
<evidence type="ECO:0000256" key="2">
    <source>
        <dbReference type="ARBA" id="ARBA00022723"/>
    </source>
</evidence>
<feature type="transmembrane region" description="Helical" evidence="5">
    <location>
        <begin position="266"/>
        <end position="285"/>
    </location>
</feature>
<keyword evidence="2" id="KW-0479">Metal-binding</keyword>
<comment type="similarity">
    <text evidence="1">Belongs to the metallo-dependent hydrolases superfamily. TatD-type hydrolase family.</text>
</comment>
<organism evidence="6 7">
    <name type="scientific">Caenorhabditis tropicalis</name>
    <dbReference type="NCBI Taxonomy" id="1561998"/>
    <lineage>
        <taxon>Eukaryota</taxon>
        <taxon>Metazoa</taxon>
        <taxon>Ecdysozoa</taxon>
        <taxon>Nematoda</taxon>
        <taxon>Chromadorea</taxon>
        <taxon>Rhabditida</taxon>
        <taxon>Rhabditina</taxon>
        <taxon>Rhabditomorpha</taxon>
        <taxon>Rhabditoidea</taxon>
        <taxon>Rhabditidae</taxon>
        <taxon>Peloderinae</taxon>
        <taxon>Caenorhabditis</taxon>
    </lineage>
</organism>
<evidence type="ECO:0000256" key="3">
    <source>
        <dbReference type="ARBA" id="ARBA00022801"/>
    </source>
</evidence>